<evidence type="ECO:0000256" key="2">
    <source>
        <dbReference type="ARBA" id="ARBA00006434"/>
    </source>
</evidence>
<evidence type="ECO:0000256" key="10">
    <source>
        <dbReference type="ARBA" id="ARBA00023136"/>
    </source>
</evidence>
<evidence type="ECO:0000256" key="6">
    <source>
        <dbReference type="ARBA" id="ARBA00022847"/>
    </source>
</evidence>
<evidence type="ECO:0000256" key="14">
    <source>
        <dbReference type="SAM" id="Phobius"/>
    </source>
</evidence>
<dbReference type="PROSITE" id="PS00456">
    <property type="entry name" value="NA_SOLUT_SYMP_1"/>
    <property type="match status" value="1"/>
</dbReference>
<keyword evidence="5 14" id="KW-0812">Transmembrane</keyword>
<organism evidence="15 16">
    <name type="scientific">Ignatzschineria larvae DSM 13226</name>
    <dbReference type="NCBI Taxonomy" id="1111732"/>
    <lineage>
        <taxon>Bacteria</taxon>
        <taxon>Pseudomonadati</taxon>
        <taxon>Pseudomonadota</taxon>
        <taxon>Gammaproteobacteria</taxon>
        <taxon>Cardiobacteriales</taxon>
        <taxon>Ignatzschineriaceae</taxon>
        <taxon>Ignatzschineria</taxon>
    </lineage>
</organism>
<feature type="transmembrane region" description="Helical" evidence="14">
    <location>
        <begin position="328"/>
        <end position="354"/>
    </location>
</feature>
<reference evidence="15 16" key="1">
    <citation type="submission" date="2024-03" db="EMBL/GenBank/DDBJ databases">
        <title>Complete Genome Sequence and Annotation of Ignatzschineria larvae DSM 13226.</title>
        <authorList>
            <person name="Cantrell E."/>
            <person name="Burcham Z.M."/>
        </authorList>
    </citation>
    <scope>NUCLEOTIDE SEQUENCE [LARGE SCALE GENOMIC DNA]</scope>
    <source>
        <strain evidence="15 16">DSM 13226</strain>
    </source>
</reference>
<evidence type="ECO:0000256" key="5">
    <source>
        <dbReference type="ARBA" id="ARBA00022692"/>
    </source>
</evidence>
<keyword evidence="3" id="KW-0813">Transport</keyword>
<dbReference type="CDD" id="cd11480">
    <property type="entry name" value="SLC5sbd_u4"/>
    <property type="match status" value="1"/>
</dbReference>
<feature type="transmembrane region" description="Helical" evidence="14">
    <location>
        <begin position="530"/>
        <end position="547"/>
    </location>
</feature>
<dbReference type="EMBL" id="CP150637">
    <property type="protein sequence ID" value="WZW87594.1"/>
    <property type="molecule type" value="Genomic_DNA"/>
</dbReference>
<dbReference type="PANTHER" id="PTHR48086:SF6">
    <property type="entry name" value="CATION_ACETATE SYMPORTER ACTP"/>
    <property type="match status" value="1"/>
</dbReference>
<protein>
    <submittedName>
        <fullName evidence="15">Cation acetate symporter</fullName>
    </submittedName>
</protein>
<keyword evidence="8" id="KW-0915">Sodium</keyword>
<keyword evidence="10 14" id="KW-0472">Membrane</keyword>
<dbReference type="InterPro" id="IPR001734">
    <property type="entry name" value="Na/solute_symporter"/>
</dbReference>
<feature type="transmembrane region" description="Helical" evidence="14">
    <location>
        <begin position="459"/>
        <end position="479"/>
    </location>
</feature>
<evidence type="ECO:0000256" key="11">
    <source>
        <dbReference type="ARBA" id="ARBA00023201"/>
    </source>
</evidence>
<evidence type="ECO:0000256" key="12">
    <source>
        <dbReference type="RuleBase" id="RU362091"/>
    </source>
</evidence>
<evidence type="ECO:0000256" key="9">
    <source>
        <dbReference type="ARBA" id="ARBA00023065"/>
    </source>
</evidence>
<name>A0ABZ3BZ09_9GAMM</name>
<comment type="similarity">
    <text evidence="2 12">Belongs to the sodium:solute symporter (SSF) (TC 2.A.21) family.</text>
</comment>
<evidence type="ECO:0000256" key="8">
    <source>
        <dbReference type="ARBA" id="ARBA00023053"/>
    </source>
</evidence>
<feature type="transmembrane region" description="Helical" evidence="14">
    <location>
        <begin position="178"/>
        <end position="197"/>
    </location>
</feature>
<keyword evidence="16" id="KW-1185">Reference proteome</keyword>
<dbReference type="NCBIfam" id="NF006903">
    <property type="entry name" value="PRK09395.1"/>
    <property type="match status" value="1"/>
</dbReference>
<dbReference type="InterPro" id="IPR038377">
    <property type="entry name" value="Na/Glc_symporter_sf"/>
</dbReference>
<feature type="transmembrane region" description="Helical" evidence="14">
    <location>
        <begin position="35"/>
        <end position="57"/>
    </location>
</feature>
<feature type="transmembrane region" description="Helical" evidence="14">
    <location>
        <begin position="209"/>
        <end position="228"/>
    </location>
</feature>
<dbReference type="Pfam" id="PF00474">
    <property type="entry name" value="SSF"/>
    <property type="match status" value="1"/>
</dbReference>
<evidence type="ECO:0000256" key="3">
    <source>
        <dbReference type="ARBA" id="ARBA00022448"/>
    </source>
</evidence>
<keyword evidence="9" id="KW-0406">Ion transport</keyword>
<dbReference type="PANTHER" id="PTHR48086">
    <property type="entry name" value="SODIUM/PROLINE SYMPORTER-RELATED"/>
    <property type="match status" value="1"/>
</dbReference>
<evidence type="ECO:0000313" key="16">
    <source>
        <dbReference type="Proteomes" id="UP001449178"/>
    </source>
</evidence>
<dbReference type="Gene3D" id="1.20.1730.10">
    <property type="entry name" value="Sodium/glucose cotransporter"/>
    <property type="match status" value="1"/>
</dbReference>
<accession>A0ABZ3BZ09</accession>
<evidence type="ECO:0000256" key="1">
    <source>
        <dbReference type="ARBA" id="ARBA00004651"/>
    </source>
</evidence>
<sequence>MKRLNNRRSNSQYLNSASSHSLPVKQNQERHRMRFGTLVAGLIISSPLLSTAFAQHASGGKNWTAIAMFFVFVLATLYITFWAANKTKSASDFYTAGGGLSGFQNGLAIAGDYLSSASFLGISAMVFTSGYDGLIYSFGFFIGWPVILFLMAERFRNLGRFTFADVTAYRLKQRPIRILAAFSTMAIVLLYLIAQMVGAGKLIELLFGLNYGLAVMIVGVLMVLYVLFGGMLATTWVQMIKAVLILFGATLMSVVVLYWSGFSLETLFSNAIAKSPKGIDIMKPGLQFPNPIDAISLGVGLMFGTAGLPHILMRFFTVKDAKEARKSVLYATSFIGYFYLLMFIIGFGAIVYVMGVPEYMSGESLIGGNNMAAIHLAHAVGGNLFLGFMSAVTFATLVAVVAGLTLSGASAISHDIYANVIMKGKPNMQTELKISRYTTIALGVIAILLGMMFENQNVAFVVGLAFSIGASANFPLLFLSMYWKKLSTRGAVIGGAAGLVSAVIMIILGPEVWGKVLGNGEGILPYNNPALFSIPIAFIVTMIFSLTDKSEEAKAEQALFSGQYVRSQVGGEGIAEAIQQYRQVNHPDFNKTESNKS</sequence>
<keyword evidence="4" id="KW-1003">Cell membrane</keyword>
<feature type="transmembrane region" description="Helical" evidence="14">
    <location>
        <begin position="491"/>
        <end position="510"/>
    </location>
</feature>
<dbReference type="InterPro" id="IPR018212">
    <property type="entry name" value="Na/solute_symporter_CS"/>
</dbReference>
<feature type="transmembrane region" description="Helical" evidence="14">
    <location>
        <begin position="63"/>
        <end position="84"/>
    </location>
</feature>
<gene>
    <name evidence="15" type="ORF">WMO13_09520</name>
</gene>
<evidence type="ECO:0000256" key="7">
    <source>
        <dbReference type="ARBA" id="ARBA00022989"/>
    </source>
</evidence>
<evidence type="ECO:0000256" key="4">
    <source>
        <dbReference type="ARBA" id="ARBA00022475"/>
    </source>
</evidence>
<feature type="transmembrane region" description="Helical" evidence="14">
    <location>
        <begin position="434"/>
        <end position="453"/>
    </location>
</feature>
<keyword evidence="11" id="KW-0739">Sodium transport</keyword>
<dbReference type="PROSITE" id="PS50283">
    <property type="entry name" value="NA_SOLUT_SYMP_3"/>
    <property type="match status" value="1"/>
</dbReference>
<feature type="transmembrane region" description="Helical" evidence="14">
    <location>
        <begin position="133"/>
        <end position="152"/>
    </location>
</feature>
<evidence type="ECO:0000313" key="15">
    <source>
        <dbReference type="EMBL" id="WZW87594.1"/>
    </source>
</evidence>
<dbReference type="InterPro" id="IPR050277">
    <property type="entry name" value="Sodium:Solute_Symporter"/>
</dbReference>
<feature type="transmembrane region" description="Helical" evidence="14">
    <location>
        <begin position="385"/>
        <end position="413"/>
    </location>
</feature>
<evidence type="ECO:0000256" key="13">
    <source>
        <dbReference type="SAM" id="MobiDB-lite"/>
    </source>
</evidence>
<keyword evidence="7 14" id="KW-1133">Transmembrane helix</keyword>
<comment type="subcellular location">
    <subcellularLocation>
        <location evidence="1">Cell membrane</location>
        <topology evidence="1">Multi-pass membrane protein</topology>
    </subcellularLocation>
</comment>
<feature type="transmembrane region" description="Helical" evidence="14">
    <location>
        <begin position="294"/>
        <end position="316"/>
    </location>
</feature>
<feature type="region of interest" description="Disordered" evidence="13">
    <location>
        <begin position="1"/>
        <end position="26"/>
    </location>
</feature>
<keyword evidence="6" id="KW-0769">Symport</keyword>
<dbReference type="NCBIfam" id="TIGR00813">
    <property type="entry name" value="sss"/>
    <property type="match status" value="1"/>
</dbReference>
<dbReference type="Proteomes" id="UP001449178">
    <property type="component" value="Chromosome"/>
</dbReference>
<feature type="transmembrane region" description="Helical" evidence="14">
    <location>
        <begin position="240"/>
        <end position="259"/>
    </location>
</feature>
<feature type="compositionally biased region" description="Polar residues" evidence="13">
    <location>
        <begin position="7"/>
        <end position="26"/>
    </location>
</feature>
<feature type="transmembrane region" description="Helical" evidence="14">
    <location>
        <begin position="105"/>
        <end position="127"/>
    </location>
</feature>
<proteinExistence type="inferred from homology"/>